<comment type="caution">
    <text evidence="3">The sequence shown here is derived from an EMBL/GenBank/DDBJ whole genome shotgun (WGS) entry which is preliminary data.</text>
</comment>
<name>A0A5J4V563_9EUKA</name>
<dbReference type="FunFam" id="3.10.490.20:FF:000009">
    <property type="entry name" value="Dynein heavy chain 4"/>
    <property type="match status" value="1"/>
</dbReference>
<dbReference type="GO" id="GO:0051959">
    <property type="term" value="F:dynein light intermediate chain binding"/>
    <property type="evidence" value="ECO:0007669"/>
    <property type="project" value="InterPro"/>
</dbReference>
<dbReference type="InterPro" id="IPR026983">
    <property type="entry name" value="DHC"/>
</dbReference>
<feature type="compositionally biased region" description="Basic and acidic residues" evidence="1">
    <location>
        <begin position="105"/>
        <end position="114"/>
    </location>
</feature>
<dbReference type="AlphaFoldDB" id="A0A5J4V563"/>
<protein>
    <submittedName>
        <fullName evidence="3">Putative dynein heavy chain</fullName>
    </submittedName>
</protein>
<dbReference type="PANTHER" id="PTHR22878:SF68">
    <property type="entry name" value="DYNEIN HEAVY CHAIN 6, AXONEMAL-LIKE"/>
    <property type="match status" value="1"/>
</dbReference>
<dbReference type="EMBL" id="SNRW01009628">
    <property type="protein sequence ID" value="KAA6377713.1"/>
    <property type="molecule type" value="Genomic_DNA"/>
</dbReference>
<dbReference type="Gene3D" id="3.10.490.20">
    <property type="match status" value="1"/>
</dbReference>
<evidence type="ECO:0000313" key="4">
    <source>
        <dbReference type="Proteomes" id="UP000324800"/>
    </source>
</evidence>
<evidence type="ECO:0000313" key="3">
    <source>
        <dbReference type="EMBL" id="KAA6377713.1"/>
    </source>
</evidence>
<dbReference type="Gene3D" id="1.20.1270.280">
    <property type="match status" value="1"/>
</dbReference>
<reference evidence="3 4" key="1">
    <citation type="submission" date="2019-03" db="EMBL/GenBank/DDBJ databases">
        <title>Single cell metagenomics reveals metabolic interactions within the superorganism composed of flagellate Streblomastix strix and complex community of Bacteroidetes bacteria on its surface.</title>
        <authorList>
            <person name="Treitli S.C."/>
            <person name="Kolisko M."/>
            <person name="Husnik F."/>
            <person name="Keeling P."/>
            <person name="Hampl V."/>
        </authorList>
    </citation>
    <scope>NUCLEOTIDE SEQUENCE [LARGE SCALE GENOMIC DNA]</scope>
    <source>
        <strain evidence="3">ST1C</strain>
    </source>
</reference>
<dbReference type="GO" id="GO:0007018">
    <property type="term" value="P:microtubule-based movement"/>
    <property type="evidence" value="ECO:0007669"/>
    <property type="project" value="InterPro"/>
</dbReference>
<dbReference type="InterPro" id="IPR043160">
    <property type="entry name" value="Dynein_C_barrel"/>
</dbReference>
<dbReference type="PANTHER" id="PTHR22878">
    <property type="entry name" value="DYNEIN HEAVY CHAIN 6, AXONEMAL-LIKE-RELATED"/>
    <property type="match status" value="1"/>
</dbReference>
<feature type="compositionally biased region" description="Basic and acidic residues" evidence="1">
    <location>
        <begin position="59"/>
        <end position="98"/>
    </location>
</feature>
<dbReference type="GO" id="GO:0030286">
    <property type="term" value="C:dynein complex"/>
    <property type="evidence" value="ECO:0007669"/>
    <property type="project" value="InterPro"/>
</dbReference>
<feature type="region of interest" description="Disordered" evidence="1">
    <location>
        <begin position="20"/>
        <end position="114"/>
    </location>
</feature>
<dbReference type="Pfam" id="PF18199">
    <property type="entry name" value="Dynein_C"/>
    <property type="match status" value="1"/>
</dbReference>
<organism evidence="3 4">
    <name type="scientific">Streblomastix strix</name>
    <dbReference type="NCBI Taxonomy" id="222440"/>
    <lineage>
        <taxon>Eukaryota</taxon>
        <taxon>Metamonada</taxon>
        <taxon>Preaxostyla</taxon>
        <taxon>Oxymonadida</taxon>
        <taxon>Streblomastigidae</taxon>
        <taxon>Streblomastix</taxon>
    </lineage>
</organism>
<feature type="non-terminal residue" evidence="3">
    <location>
        <position position="377"/>
    </location>
</feature>
<sequence>MHDNAELALQISEAGRIISSITMMQPRRSTAAPGAGSAQGVGGGAVAQAAARRKRNKKKQEEQKEEQEKKKQQDEEKKKKQRGKFKEQKKEDGEQKDKEDEDEDQQVKKVRTADDEVLDTAKSILDKLPPYLDKNEAVPGVLPVIQGLGGELIDQDAQGEQEETAETKKIPPSSLSIVLSQEMARFNKLMTVIRTSLDEVERAIGGLVVMSQAIEDVYDAILISKVPNQWADAAYPSLKPLGAWVADLIERILFFRQWLTQGMPSSFWFSGFFFPQGFLTAVLQTYARKYKLPIDTLRFKYQALKDKKDTIQTAPPDGVYIYGLFMEAASWDDRSMKMSESRPGEMYAVMPVLHFLPQKDYQPPPTMYAAPLYKTGA</sequence>
<dbReference type="GO" id="GO:0045505">
    <property type="term" value="F:dynein intermediate chain binding"/>
    <property type="evidence" value="ECO:0007669"/>
    <property type="project" value="InterPro"/>
</dbReference>
<feature type="domain" description="Dynein heavy chain C-terminal" evidence="2">
    <location>
        <begin position="105"/>
        <end position="375"/>
    </location>
</feature>
<accession>A0A5J4V563</accession>
<proteinExistence type="predicted"/>
<evidence type="ECO:0000259" key="2">
    <source>
        <dbReference type="Pfam" id="PF18199"/>
    </source>
</evidence>
<evidence type="ECO:0000256" key="1">
    <source>
        <dbReference type="SAM" id="MobiDB-lite"/>
    </source>
</evidence>
<gene>
    <name evidence="3" type="ORF">EZS28_026759</name>
</gene>
<dbReference type="InterPro" id="IPR041228">
    <property type="entry name" value="Dynein_C"/>
</dbReference>
<dbReference type="OrthoDB" id="447173at2759"/>
<dbReference type="Proteomes" id="UP000324800">
    <property type="component" value="Unassembled WGS sequence"/>
</dbReference>